<dbReference type="Proteomes" id="UP000214596">
    <property type="component" value="Unassembled WGS sequence"/>
</dbReference>
<dbReference type="InterPro" id="IPR036909">
    <property type="entry name" value="Cyt_c-like_dom_sf"/>
</dbReference>
<evidence type="ECO:0000256" key="2">
    <source>
        <dbReference type="ARBA" id="ARBA00022723"/>
    </source>
</evidence>
<evidence type="ECO:0000256" key="3">
    <source>
        <dbReference type="ARBA" id="ARBA00023004"/>
    </source>
</evidence>
<keyword evidence="1 4" id="KW-0349">Heme</keyword>
<evidence type="ECO:0000256" key="1">
    <source>
        <dbReference type="ARBA" id="ARBA00022617"/>
    </source>
</evidence>
<dbReference type="PROSITE" id="PS51007">
    <property type="entry name" value="CYTC"/>
    <property type="match status" value="1"/>
</dbReference>
<feature type="non-terminal residue" evidence="6">
    <location>
        <position position="1"/>
    </location>
</feature>
<reference evidence="6 7" key="1">
    <citation type="journal article" date="2017" name="Appl. Environ. Microbiol.">
        <title>Parallel evolution of two clades of a major Atlantic endemic Vibrio parahaemolyticus pathogen lineage by independent acquisition of related pathogenicity islands.</title>
        <authorList>
            <person name="Xu F."/>
            <person name="Gonzalez-Escalona N."/>
            <person name="Drees K.P."/>
            <person name="Sebra R.P."/>
            <person name="Cooper V.S."/>
            <person name="Jones S.H."/>
            <person name="Whistler C.A."/>
        </authorList>
    </citation>
    <scope>NUCLEOTIDE SEQUENCE [LARGE SCALE GENOMIC DNA]</scope>
    <source>
        <strain evidence="6 7">MAVP-3</strain>
    </source>
</reference>
<feature type="non-terminal residue" evidence="6">
    <location>
        <position position="84"/>
    </location>
</feature>
<dbReference type="AlphaFoldDB" id="A0A227IYH8"/>
<keyword evidence="3 4" id="KW-0408">Iron</keyword>
<evidence type="ECO:0000259" key="5">
    <source>
        <dbReference type="PROSITE" id="PS51007"/>
    </source>
</evidence>
<gene>
    <name evidence="6" type="ORF">CA163_36495</name>
</gene>
<dbReference type="InterPro" id="IPR009056">
    <property type="entry name" value="Cyt_c-like_dom"/>
</dbReference>
<keyword evidence="2 4" id="KW-0479">Metal-binding</keyword>
<evidence type="ECO:0000256" key="4">
    <source>
        <dbReference type="PROSITE-ProRule" id="PRU00433"/>
    </source>
</evidence>
<dbReference type="PANTHER" id="PTHR35008">
    <property type="entry name" value="BLL4482 PROTEIN-RELATED"/>
    <property type="match status" value="1"/>
</dbReference>
<dbReference type="PANTHER" id="PTHR35008:SF9">
    <property type="entry name" value="CYTOCHROME C DOMAIN-CONTAINING PROTEIN"/>
    <property type="match status" value="1"/>
</dbReference>
<comment type="caution">
    <text evidence="6">The sequence shown here is derived from an EMBL/GenBank/DDBJ whole genome shotgun (WGS) entry which is preliminary data.</text>
</comment>
<evidence type="ECO:0000313" key="7">
    <source>
        <dbReference type="Proteomes" id="UP000214596"/>
    </source>
</evidence>
<dbReference type="GO" id="GO:0020037">
    <property type="term" value="F:heme binding"/>
    <property type="evidence" value="ECO:0007669"/>
    <property type="project" value="InterPro"/>
</dbReference>
<dbReference type="EMBL" id="NIXT01004909">
    <property type="protein sequence ID" value="OXE27941.1"/>
    <property type="molecule type" value="Genomic_DNA"/>
</dbReference>
<protein>
    <submittedName>
        <fullName evidence="6">Cytochrome C</fullName>
    </submittedName>
</protein>
<dbReference type="SUPFAM" id="SSF46626">
    <property type="entry name" value="Cytochrome c"/>
    <property type="match status" value="1"/>
</dbReference>
<dbReference type="Gene3D" id="1.10.760.10">
    <property type="entry name" value="Cytochrome c-like domain"/>
    <property type="match status" value="1"/>
</dbReference>
<dbReference type="GO" id="GO:0009055">
    <property type="term" value="F:electron transfer activity"/>
    <property type="evidence" value="ECO:0007669"/>
    <property type="project" value="InterPro"/>
</dbReference>
<dbReference type="GO" id="GO:0046872">
    <property type="term" value="F:metal ion binding"/>
    <property type="evidence" value="ECO:0007669"/>
    <property type="project" value="UniProtKB-KW"/>
</dbReference>
<accession>A0A227IYH8</accession>
<name>A0A227IYH8_VIBPH</name>
<sequence length="84" mass="9366">PSPERGALVYEKNCETCHRADGSGIKGTDGHSYIPPLWGEFAYNWGAGMHRINTAAYFIYENMPLGKSVQLTEQEAWDVAAYIN</sequence>
<dbReference type="Pfam" id="PF00034">
    <property type="entry name" value="Cytochrom_C"/>
    <property type="match status" value="1"/>
</dbReference>
<dbReference type="STRING" id="670.ACZ92_18310"/>
<evidence type="ECO:0000313" key="6">
    <source>
        <dbReference type="EMBL" id="OXE27941.1"/>
    </source>
</evidence>
<dbReference type="InterPro" id="IPR051459">
    <property type="entry name" value="Cytochrome_c-type_DH"/>
</dbReference>
<proteinExistence type="predicted"/>
<feature type="domain" description="Cytochrome c" evidence="5">
    <location>
        <begin position="1"/>
        <end position="84"/>
    </location>
</feature>
<organism evidence="6 7">
    <name type="scientific">Vibrio parahaemolyticus</name>
    <dbReference type="NCBI Taxonomy" id="670"/>
    <lineage>
        <taxon>Bacteria</taxon>
        <taxon>Pseudomonadati</taxon>
        <taxon>Pseudomonadota</taxon>
        <taxon>Gammaproteobacteria</taxon>
        <taxon>Vibrionales</taxon>
        <taxon>Vibrionaceae</taxon>
        <taxon>Vibrio</taxon>
    </lineage>
</organism>